<protein>
    <recommendedName>
        <fullName evidence="10">C2H2-type domain-containing protein</fullName>
    </recommendedName>
</protein>
<dbReference type="InterPro" id="IPR036236">
    <property type="entry name" value="Znf_C2H2_sf"/>
</dbReference>
<dbReference type="GO" id="GO:0005634">
    <property type="term" value="C:nucleus"/>
    <property type="evidence" value="ECO:0007669"/>
    <property type="project" value="UniProtKB-SubCell"/>
</dbReference>
<keyword evidence="2" id="KW-0479">Metal-binding</keyword>
<dbReference type="AlphaFoldDB" id="H2ZCV7"/>
<feature type="domain" description="C2H2-type" evidence="10">
    <location>
        <begin position="305"/>
        <end position="332"/>
    </location>
</feature>
<evidence type="ECO:0000259" key="10">
    <source>
        <dbReference type="PROSITE" id="PS50157"/>
    </source>
</evidence>
<feature type="domain" description="C2H2-type" evidence="10">
    <location>
        <begin position="194"/>
        <end position="221"/>
    </location>
</feature>
<keyword evidence="7" id="KW-0804">Transcription</keyword>
<comment type="subcellular location">
    <subcellularLocation>
        <location evidence="1">Nucleus</location>
    </subcellularLocation>
</comment>
<dbReference type="GO" id="GO:0008270">
    <property type="term" value="F:zinc ion binding"/>
    <property type="evidence" value="ECO:0007669"/>
    <property type="project" value="UniProtKB-KW"/>
</dbReference>
<reference evidence="11" key="2">
    <citation type="submission" date="2025-08" db="UniProtKB">
        <authorList>
            <consortium name="Ensembl"/>
        </authorList>
    </citation>
    <scope>IDENTIFICATION</scope>
</reference>
<dbReference type="Proteomes" id="UP000007875">
    <property type="component" value="Unassembled WGS sequence"/>
</dbReference>
<feature type="domain" description="C2H2-type" evidence="10">
    <location>
        <begin position="221"/>
        <end position="248"/>
    </location>
</feature>
<dbReference type="PROSITE" id="PS00028">
    <property type="entry name" value="ZINC_FINGER_C2H2_1"/>
    <property type="match status" value="6"/>
</dbReference>
<dbReference type="FunFam" id="3.30.160.60:FF:002343">
    <property type="entry name" value="Zinc finger protein 33A"/>
    <property type="match status" value="1"/>
</dbReference>
<dbReference type="GeneTree" id="ENSGT00940000164868"/>
<feature type="domain" description="C2H2-type" evidence="10">
    <location>
        <begin position="277"/>
        <end position="304"/>
    </location>
</feature>
<dbReference type="eggNOG" id="KOG1721">
    <property type="taxonomic scope" value="Eukaryota"/>
</dbReference>
<evidence type="ECO:0000256" key="2">
    <source>
        <dbReference type="ARBA" id="ARBA00022723"/>
    </source>
</evidence>
<evidence type="ECO:0000256" key="3">
    <source>
        <dbReference type="ARBA" id="ARBA00022737"/>
    </source>
</evidence>
<keyword evidence="4 9" id="KW-0863">Zinc-finger</keyword>
<dbReference type="OMA" id="ALEMLMF"/>
<dbReference type="InterPro" id="IPR013087">
    <property type="entry name" value="Znf_C2H2_type"/>
</dbReference>
<reference evidence="11" key="3">
    <citation type="submission" date="2025-09" db="UniProtKB">
        <authorList>
            <consortium name="Ensembl"/>
        </authorList>
    </citation>
    <scope>IDENTIFICATION</scope>
</reference>
<dbReference type="InterPro" id="IPR050331">
    <property type="entry name" value="Zinc_finger"/>
</dbReference>
<evidence type="ECO:0000256" key="5">
    <source>
        <dbReference type="ARBA" id="ARBA00022833"/>
    </source>
</evidence>
<keyword evidence="5" id="KW-0862">Zinc</keyword>
<dbReference type="FunFam" id="3.30.160.60:FF:000624">
    <property type="entry name" value="zinc finger protein 697"/>
    <property type="match status" value="1"/>
</dbReference>
<accession>H2ZCV7</accession>
<evidence type="ECO:0000256" key="8">
    <source>
        <dbReference type="ARBA" id="ARBA00023242"/>
    </source>
</evidence>
<sequence>MTATISFGHTSMYVINEFHKFLKRPLSQTILLLLERKSFLKELYHFHSITNCIEWNMATDEQAEDISKVLRCLDNFVSQFRLDSRAAALEMLMFSKTKKPQDVSTQTDFDINCRDVESKKTLEMKHPSDSFNPIQLVVHSDGQEPTPDMLNEIKSRSTGGESKSSNDCNICGKVFKCQSALTTHVRIHTGVKPFVCKTCGASFVQKQALICHTKTHNHKEHTCETCGLRFTLLRGLQDHLRFHTGYRPYVCDVCGQSYLRRTNLLDHQTVHSGEMRYKCRHCDKRFRKWCSKRKHERIHDGERPFSCSFCSKSFTQKYNLKVHMRTHQKSAGSAHSRSELPST</sequence>
<dbReference type="FunFam" id="3.30.160.60:FF:000130">
    <property type="entry name" value="Spalt-like transcription factor 4"/>
    <property type="match status" value="1"/>
</dbReference>
<dbReference type="Pfam" id="PF00096">
    <property type="entry name" value="zf-C2H2"/>
    <property type="match status" value="3"/>
</dbReference>
<name>H2ZCV7_CIOSA</name>
<keyword evidence="12" id="KW-1185">Reference proteome</keyword>
<reference evidence="12" key="1">
    <citation type="submission" date="2003-08" db="EMBL/GenBank/DDBJ databases">
        <authorList>
            <person name="Birren B."/>
            <person name="Nusbaum C."/>
            <person name="Abebe A."/>
            <person name="Abouelleil A."/>
            <person name="Adekoya E."/>
            <person name="Ait-zahra M."/>
            <person name="Allen N."/>
            <person name="Allen T."/>
            <person name="An P."/>
            <person name="Anderson M."/>
            <person name="Anderson S."/>
            <person name="Arachchi H."/>
            <person name="Armbruster J."/>
            <person name="Bachantsang P."/>
            <person name="Baldwin J."/>
            <person name="Barry A."/>
            <person name="Bayul T."/>
            <person name="Blitshsteyn B."/>
            <person name="Bloom T."/>
            <person name="Blye J."/>
            <person name="Boguslavskiy L."/>
            <person name="Borowsky M."/>
            <person name="Boukhgalter B."/>
            <person name="Brunache A."/>
            <person name="Butler J."/>
            <person name="Calixte N."/>
            <person name="Calvo S."/>
            <person name="Camarata J."/>
            <person name="Campo K."/>
            <person name="Chang J."/>
            <person name="Cheshatsang Y."/>
            <person name="Citroen M."/>
            <person name="Collymore A."/>
            <person name="Considine T."/>
            <person name="Cook A."/>
            <person name="Cooke P."/>
            <person name="Corum B."/>
            <person name="Cuomo C."/>
            <person name="David R."/>
            <person name="Dawoe T."/>
            <person name="Degray S."/>
            <person name="Dodge S."/>
            <person name="Dooley K."/>
            <person name="Dorje P."/>
            <person name="Dorjee K."/>
            <person name="Dorris L."/>
            <person name="Duffey N."/>
            <person name="Dupes A."/>
            <person name="Elkins T."/>
            <person name="Engels R."/>
            <person name="Erickson J."/>
            <person name="Farina A."/>
            <person name="Faro S."/>
            <person name="Ferreira P."/>
            <person name="Fischer H."/>
            <person name="Fitzgerald M."/>
            <person name="Foley K."/>
            <person name="Gage D."/>
            <person name="Galagan J."/>
            <person name="Gearin G."/>
            <person name="Gnerre S."/>
            <person name="Gnirke A."/>
            <person name="Goyette A."/>
            <person name="Graham J."/>
            <person name="Grandbois E."/>
            <person name="Gyaltsen K."/>
            <person name="Hafez N."/>
            <person name="Hagopian D."/>
            <person name="Hagos B."/>
            <person name="Hall J."/>
            <person name="Hatcher B."/>
            <person name="Heller A."/>
            <person name="Higgins H."/>
            <person name="Honan T."/>
            <person name="Horn A."/>
            <person name="Houde N."/>
            <person name="Hughes L."/>
            <person name="Hulme W."/>
            <person name="Husby E."/>
            <person name="Iliev I."/>
            <person name="Jaffe D."/>
            <person name="Jones C."/>
            <person name="Kamal M."/>
            <person name="Kamat A."/>
            <person name="Kamvysselis M."/>
            <person name="Karlsson E."/>
            <person name="Kells C."/>
            <person name="Kieu A."/>
            <person name="Kisner P."/>
            <person name="Kodira C."/>
            <person name="Kulbokas E."/>
            <person name="Labutti K."/>
            <person name="Lama D."/>
            <person name="Landers T."/>
            <person name="Leger J."/>
            <person name="Levine S."/>
            <person name="Lewis D."/>
            <person name="Lewis T."/>
            <person name="Lindblad-toh K."/>
            <person name="Liu X."/>
            <person name="Lokyitsang T."/>
            <person name="Lokyitsang Y."/>
            <person name="Lucien O."/>
            <person name="Lui A."/>
            <person name="Ma L.J."/>
            <person name="Mabbitt R."/>
            <person name="Macdonald J."/>
            <person name="Maclean C."/>
            <person name="Major J."/>
            <person name="Manning J."/>
            <person name="Marabella R."/>
            <person name="Maru K."/>
            <person name="Matthews C."/>
            <person name="Mauceli E."/>
            <person name="Mccarthy M."/>
            <person name="Mcdonough S."/>
            <person name="Mcghee T."/>
            <person name="Meldrim J."/>
            <person name="Meneus L."/>
            <person name="Mesirov J."/>
            <person name="Mihalev A."/>
            <person name="Mihova T."/>
            <person name="Mikkelsen T."/>
            <person name="Mlenga V."/>
            <person name="Moru K."/>
            <person name="Mozes J."/>
            <person name="Mulrain L."/>
            <person name="Munson G."/>
            <person name="Naylor J."/>
            <person name="Newes C."/>
            <person name="Nguyen C."/>
            <person name="Nguyen N."/>
            <person name="Nguyen T."/>
            <person name="Nicol R."/>
            <person name="Nielsen C."/>
            <person name="Nizzari M."/>
            <person name="Norbu C."/>
            <person name="Norbu N."/>
            <person name="O'donnell P."/>
            <person name="Okoawo O."/>
            <person name="O'leary S."/>
            <person name="Omotosho B."/>
            <person name="O'neill K."/>
            <person name="Osman S."/>
            <person name="Parker S."/>
            <person name="Perrin D."/>
            <person name="Phunkhang P."/>
            <person name="Piqani B."/>
            <person name="Purcell S."/>
            <person name="Rachupka T."/>
            <person name="Ramasamy U."/>
            <person name="Rameau R."/>
            <person name="Ray V."/>
            <person name="Raymond C."/>
            <person name="Retta R."/>
            <person name="Richardson S."/>
            <person name="Rise C."/>
            <person name="Rodriguez J."/>
            <person name="Rogers J."/>
            <person name="Rogov P."/>
            <person name="Rutman M."/>
            <person name="Schupbach R."/>
            <person name="Seaman C."/>
            <person name="Settipalli S."/>
            <person name="Sharpe T."/>
            <person name="Sheridan J."/>
            <person name="Sherpa N."/>
            <person name="Shi J."/>
            <person name="Smirnov S."/>
            <person name="Smith C."/>
            <person name="Sougnez C."/>
            <person name="Spencer B."/>
            <person name="Stalker J."/>
            <person name="Stange-thomann N."/>
            <person name="Stavropoulos S."/>
            <person name="Stetson K."/>
            <person name="Stone C."/>
            <person name="Stone S."/>
            <person name="Stubbs M."/>
            <person name="Talamas J."/>
            <person name="Tchuinga P."/>
            <person name="Tenzing P."/>
            <person name="Tesfaye S."/>
            <person name="Theodore J."/>
            <person name="Thoulutsang Y."/>
            <person name="Topham K."/>
            <person name="Towey S."/>
            <person name="Tsamla T."/>
            <person name="Tsomo N."/>
            <person name="Vallee D."/>
            <person name="Vassiliev H."/>
            <person name="Venkataraman V."/>
            <person name="Vinson J."/>
            <person name="Vo A."/>
            <person name="Wade C."/>
            <person name="Wang S."/>
            <person name="Wangchuk T."/>
            <person name="Wangdi T."/>
            <person name="Whittaker C."/>
            <person name="Wilkinson J."/>
            <person name="Wu Y."/>
            <person name="Wyman D."/>
            <person name="Yadav S."/>
            <person name="Yang S."/>
            <person name="Yang X."/>
            <person name="Yeager S."/>
            <person name="Yee E."/>
            <person name="Young G."/>
            <person name="Zainoun J."/>
            <person name="Zembeck L."/>
            <person name="Zimmer A."/>
            <person name="Zody M."/>
            <person name="Lander E."/>
        </authorList>
    </citation>
    <scope>NUCLEOTIDE SEQUENCE [LARGE SCALE GENOMIC DNA]</scope>
</reference>
<evidence type="ECO:0000313" key="12">
    <source>
        <dbReference type="Proteomes" id="UP000007875"/>
    </source>
</evidence>
<dbReference type="FunFam" id="3.30.160.60:FF:000052">
    <property type="entry name" value="zinc finger protein 546 isoform X1"/>
    <property type="match status" value="1"/>
</dbReference>
<dbReference type="Gene3D" id="3.30.160.60">
    <property type="entry name" value="Classic Zinc Finger"/>
    <property type="match status" value="6"/>
</dbReference>
<dbReference type="PROSITE" id="PS50157">
    <property type="entry name" value="ZINC_FINGER_C2H2_2"/>
    <property type="match status" value="6"/>
</dbReference>
<dbReference type="InParanoid" id="H2ZCV7"/>
<proteinExistence type="predicted"/>
<keyword evidence="6" id="KW-0805">Transcription regulation</keyword>
<keyword evidence="8" id="KW-0539">Nucleus</keyword>
<dbReference type="PANTHER" id="PTHR16515">
    <property type="entry name" value="PR DOMAIN ZINC FINGER PROTEIN"/>
    <property type="match status" value="1"/>
</dbReference>
<dbReference type="Pfam" id="PF13912">
    <property type="entry name" value="zf-C2H2_6"/>
    <property type="match status" value="1"/>
</dbReference>
<feature type="domain" description="C2H2-type" evidence="10">
    <location>
        <begin position="166"/>
        <end position="193"/>
    </location>
</feature>
<dbReference type="Ensembl" id="ENSCSAVT00000015601.1">
    <property type="protein sequence ID" value="ENSCSAVP00000015423.1"/>
    <property type="gene ID" value="ENSCSAVG00000009048.1"/>
</dbReference>
<evidence type="ECO:0000256" key="4">
    <source>
        <dbReference type="ARBA" id="ARBA00022771"/>
    </source>
</evidence>
<dbReference type="PANTHER" id="PTHR16515:SF49">
    <property type="entry name" value="GASTRULA ZINC FINGER PROTEIN XLCGF49.1-LIKE-RELATED"/>
    <property type="match status" value="1"/>
</dbReference>
<dbReference type="SUPFAM" id="SSF57667">
    <property type="entry name" value="beta-beta-alpha zinc fingers"/>
    <property type="match status" value="3"/>
</dbReference>
<evidence type="ECO:0000256" key="7">
    <source>
        <dbReference type="ARBA" id="ARBA00023163"/>
    </source>
</evidence>
<dbReference type="STRING" id="51511.ENSCSAVP00000015423"/>
<keyword evidence="3" id="KW-0677">Repeat</keyword>
<evidence type="ECO:0000313" key="11">
    <source>
        <dbReference type="Ensembl" id="ENSCSAVP00000015423.1"/>
    </source>
</evidence>
<evidence type="ECO:0000256" key="9">
    <source>
        <dbReference type="PROSITE-ProRule" id="PRU00042"/>
    </source>
</evidence>
<dbReference type="HOGENOM" id="CLU_002678_94_1_1"/>
<dbReference type="SMART" id="SM00355">
    <property type="entry name" value="ZnF_C2H2"/>
    <property type="match status" value="6"/>
</dbReference>
<dbReference type="GO" id="GO:0010468">
    <property type="term" value="P:regulation of gene expression"/>
    <property type="evidence" value="ECO:0007669"/>
    <property type="project" value="TreeGrafter"/>
</dbReference>
<feature type="domain" description="C2H2-type" evidence="10">
    <location>
        <begin position="249"/>
        <end position="276"/>
    </location>
</feature>
<evidence type="ECO:0000256" key="6">
    <source>
        <dbReference type="ARBA" id="ARBA00023015"/>
    </source>
</evidence>
<organism evidence="11 12">
    <name type="scientific">Ciona savignyi</name>
    <name type="common">Pacific transparent sea squirt</name>
    <dbReference type="NCBI Taxonomy" id="51511"/>
    <lineage>
        <taxon>Eukaryota</taxon>
        <taxon>Metazoa</taxon>
        <taxon>Chordata</taxon>
        <taxon>Tunicata</taxon>
        <taxon>Ascidiacea</taxon>
        <taxon>Phlebobranchia</taxon>
        <taxon>Cionidae</taxon>
        <taxon>Ciona</taxon>
    </lineage>
</organism>
<evidence type="ECO:0000256" key="1">
    <source>
        <dbReference type="ARBA" id="ARBA00004123"/>
    </source>
</evidence>